<feature type="domain" description="HSF-type DNA-binding" evidence="10">
    <location>
        <begin position="11"/>
        <end position="104"/>
    </location>
</feature>
<dbReference type="Proteomes" id="UP001293593">
    <property type="component" value="Unassembled WGS sequence"/>
</dbReference>
<keyword evidence="2" id="KW-0597">Phosphoprotein</keyword>
<dbReference type="Gene3D" id="1.10.10.10">
    <property type="entry name" value="Winged helix-like DNA-binding domain superfamily/Winged helix DNA-binding domain"/>
    <property type="match status" value="1"/>
</dbReference>
<dbReference type="Pfam" id="PF00447">
    <property type="entry name" value="HSF_DNA-bind"/>
    <property type="match status" value="1"/>
</dbReference>
<dbReference type="GO" id="GO:0000978">
    <property type="term" value="F:RNA polymerase II cis-regulatory region sequence-specific DNA binding"/>
    <property type="evidence" value="ECO:0007669"/>
    <property type="project" value="TreeGrafter"/>
</dbReference>
<evidence type="ECO:0000256" key="4">
    <source>
        <dbReference type="ARBA" id="ARBA00023016"/>
    </source>
</evidence>
<evidence type="ECO:0000313" key="12">
    <source>
        <dbReference type="Proteomes" id="UP001293593"/>
    </source>
</evidence>
<evidence type="ECO:0000256" key="6">
    <source>
        <dbReference type="ARBA" id="ARBA00023163"/>
    </source>
</evidence>
<reference evidence="11" key="1">
    <citation type="submission" date="2023-10" db="EMBL/GenBank/DDBJ databases">
        <title>Chromosome-level genome of the transformable northern wattle, Acacia crassicarpa.</title>
        <authorList>
            <person name="Massaro I."/>
            <person name="Sinha N.R."/>
            <person name="Poethig S."/>
            <person name="Leichty A.R."/>
        </authorList>
    </citation>
    <scope>NUCLEOTIDE SEQUENCE</scope>
    <source>
        <strain evidence="11">Acra3RX</strain>
        <tissue evidence="11">Leaf</tissue>
    </source>
</reference>
<dbReference type="AlphaFoldDB" id="A0AAE1J820"/>
<dbReference type="SMART" id="SM00415">
    <property type="entry name" value="HSF"/>
    <property type="match status" value="1"/>
</dbReference>
<evidence type="ECO:0000259" key="10">
    <source>
        <dbReference type="SMART" id="SM00415"/>
    </source>
</evidence>
<keyword evidence="5" id="KW-0238">DNA-binding</keyword>
<dbReference type="GO" id="GO:0006357">
    <property type="term" value="P:regulation of transcription by RNA polymerase II"/>
    <property type="evidence" value="ECO:0007669"/>
    <property type="project" value="TreeGrafter"/>
</dbReference>
<gene>
    <name evidence="11" type="ORF">QN277_029373</name>
</gene>
<sequence length="398" mass="45900">MVKSSDNGFGSVAPFLKKCYEMVDDESTDSLISWSKNNDSFIIWDMTEFSVSLLPKYFKHNNFSSFIRQLNIYGFRKTDTDRWEFANDDFIRDQKHLLKNILRRKHPHVADQRKPLQQQENHNVPSQEVKCYDLWKEVENLKDDKNALTQELVNLRQHQESSKDKLLLLTNRLQGMEKNQQQMLSFLVMAMQIPGFMVQLLQPKENGWRTTETSNMLEHSVEDVQPVASDGMIMKYQPPLSEKLKPVVTPSRFSDEQPESNLCTDGLKDYFINSDFLKVLMDENLCQIDTHSPFNLPNLPDDNAWEQLLLGSPFTENEDSNRESDKPTNNGMEIEPAICETLTDKFQNCVGLMPEMDKTQKSGLEVSASANGVHLEKLQSLESLTEEIEFLASEANED</sequence>
<protein>
    <recommendedName>
        <fullName evidence="10">HSF-type DNA-binding domain-containing protein</fullName>
    </recommendedName>
</protein>
<evidence type="ECO:0000256" key="8">
    <source>
        <dbReference type="ARBA" id="ARBA00061350"/>
    </source>
</evidence>
<keyword evidence="12" id="KW-1185">Reference proteome</keyword>
<keyword evidence="7" id="KW-0539">Nucleus</keyword>
<keyword evidence="9" id="KW-0175">Coiled coil</keyword>
<dbReference type="InterPro" id="IPR036390">
    <property type="entry name" value="WH_DNA-bd_sf"/>
</dbReference>
<organism evidence="11 12">
    <name type="scientific">Acacia crassicarpa</name>
    <name type="common">northern wattle</name>
    <dbReference type="NCBI Taxonomy" id="499986"/>
    <lineage>
        <taxon>Eukaryota</taxon>
        <taxon>Viridiplantae</taxon>
        <taxon>Streptophyta</taxon>
        <taxon>Embryophyta</taxon>
        <taxon>Tracheophyta</taxon>
        <taxon>Spermatophyta</taxon>
        <taxon>Magnoliopsida</taxon>
        <taxon>eudicotyledons</taxon>
        <taxon>Gunneridae</taxon>
        <taxon>Pentapetalae</taxon>
        <taxon>rosids</taxon>
        <taxon>fabids</taxon>
        <taxon>Fabales</taxon>
        <taxon>Fabaceae</taxon>
        <taxon>Caesalpinioideae</taxon>
        <taxon>mimosoid clade</taxon>
        <taxon>Acacieae</taxon>
        <taxon>Acacia</taxon>
    </lineage>
</organism>
<keyword evidence="6" id="KW-0804">Transcription</keyword>
<dbReference type="GO" id="GO:0034605">
    <property type="term" value="P:cellular response to heat"/>
    <property type="evidence" value="ECO:0007669"/>
    <property type="project" value="TreeGrafter"/>
</dbReference>
<dbReference type="InterPro" id="IPR000232">
    <property type="entry name" value="HSF_DNA-bd"/>
</dbReference>
<name>A0AAE1J820_9FABA</name>
<evidence type="ECO:0000313" key="11">
    <source>
        <dbReference type="EMBL" id="KAK4264032.1"/>
    </source>
</evidence>
<comment type="subcellular location">
    <subcellularLocation>
        <location evidence="1">Nucleus</location>
    </subcellularLocation>
</comment>
<dbReference type="GO" id="GO:0003700">
    <property type="term" value="F:DNA-binding transcription factor activity"/>
    <property type="evidence" value="ECO:0007669"/>
    <property type="project" value="InterPro"/>
</dbReference>
<evidence type="ECO:0000256" key="2">
    <source>
        <dbReference type="ARBA" id="ARBA00022553"/>
    </source>
</evidence>
<comment type="caution">
    <text evidence="11">The sequence shown here is derived from an EMBL/GenBank/DDBJ whole genome shotgun (WGS) entry which is preliminary data.</text>
</comment>
<keyword evidence="3" id="KW-0805">Transcription regulation</keyword>
<dbReference type="PANTHER" id="PTHR10015:SF325">
    <property type="entry name" value="HEAT STRESS TRANSCRIPTION FACTOR A-8"/>
    <property type="match status" value="1"/>
</dbReference>
<evidence type="ECO:0000256" key="7">
    <source>
        <dbReference type="ARBA" id="ARBA00023242"/>
    </source>
</evidence>
<comment type="similarity">
    <text evidence="8">Belongs to the HSF family. Class A subfamily.</text>
</comment>
<evidence type="ECO:0000256" key="9">
    <source>
        <dbReference type="SAM" id="Coils"/>
    </source>
</evidence>
<evidence type="ECO:0000256" key="5">
    <source>
        <dbReference type="ARBA" id="ARBA00023125"/>
    </source>
</evidence>
<dbReference type="SUPFAM" id="SSF46785">
    <property type="entry name" value="Winged helix' DNA-binding domain"/>
    <property type="match status" value="1"/>
</dbReference>
<feature type="coiled-coil region" evidence="9">
    <location>
        <begin position="138"/>
        <end position="165"/>
    </location>
</feature>
<keyword evidence="4" id="KW-0346">Stress response</keyword>
<proteinExistence type="inferred from homology"/>
<accession>A0AAE1J820</accession>
<dbReference type="InterPro" id="IPR036388">
    <property type="entry name" value="WH-like_DNA-bd_sf"/>
</dbReference>
<dbReference type="FunFam" id="1.10.10.10:FF:000057">
    <property type="entry name" value="Heat shock transcription factor 1"/>
    <property type="match status" value="1"/>
</dbReference>
<dbReference type="PRINTS" id="PR00056">
    <property type="entry name" value="HSFDOMAIN"/>
</dbReference>
<dbReference type="GO" id="GO:0005634">
    <property type="term" value="C:nucleus"/>
    <property type="evidence" value="ECO:0007669"/>
    <property type="project" value="UniProtKB-SubCell"/>
</dbReference>
<dbReference type="EMBL" id="JAWXYG010000009">
    <property type="protein sequence ID" value="KAK4264032.1"/>
    <property type="molecule type" value="Genomic_DNA"/>
</dbReference>
<dbReference type="PANTHER" id="PTHR10015">
    <property type="entry name" value="HEAT SHOCK TRANSCRIPTION FACTOR"/>
    <property type="match status" value="1"/>
</dbReference>
<evidence type="ECO:0000256" key="3">
    <source>
        <dbReference type="ARBA" id="ARBA00023015"/>
    </source>
</evidence>
<evidence type="ECO:0000256" key="1">
    <source>
        <dbReference type="ARBA" id="ARBA00004123"/>
    </source>
</evidence>